<dbReference type="InterPro" id="IPR018060">
    <property type="entry name" value="HTH_AraC"/>
</dbReference>
<dbReference type="AlphaFoldDB" id="A0A1X7I5F2"/>
<dbReference type="InterPro" id="IPR018062">
    <property type="entry name" value="HTH_AraC-typ_CS"/>
</dbReference>
<accession>A0A1X7I5F2</accession>
<keyword evidence="1" id="KW-0805">Transcription regulation</keyword>
<evidence type="ECO:0000313" key="5">
    <source>
        <dbReference type="EMBL" id="SMG09678.1"/>
    </source>
</evidence>
<keyword evidence="3" id="KW-0804">Transcription</keyword>
<evidence type="ECO:0000259" key="4">
    <source>
        <dbReference type="PROSITE" id="PS01124"/>
    </source>
</evidence>
<name>A0A1X7I5F2_9BACL</name>
<dbReference type="RefSeq" id="WP_085492456.1">
    <property type="nucleotide sequence ID" value="NZ_FXAZ01000001.1"/>
</dbReference>
<keyword evidence="6" id="KW-1185">Reference proteome</keyword>
<reference evidence="5 6" key="1">
    <citation type="submission" date="2017-04" db="EMBL/GenBank/DDBJ databases">
        <authorList>
            <person name="Afonso C.L."/>
            <person name="Miller P.J."/>
            <person name="Scott M.A."/>
            <person name="Spackman E."/>
            <person name="Goraichik I."/>
            <person name="Dimitrov K.M."/>
            <person name="Suarez D.L."/>
            <person name="Swayne D.E."/>
        </authorList>
    </citation>
    <scope>NUCLEOTIDE SEQUENCE [LARGE SCALE GENOMIC DNA]</scope>
    <source>
        <strain evidence="5 6">11</strain>
    </source>
</reference>
<dbReference type="PROSITE" id="PS01124">
    <property type="entry name" value="HTH_ARAC_FAMILY_2"/>
    <property type="match status" value="1"/>
</dbReference>
<dbReference type="InterPro" id="IPR003313">
    <property type="entry name" value="AraC-bd"/>
</dbReference>
<gene>
    <name evidence="5" type="ORF">SAMN06295960_0149</name>
</gene>
<evidence type="ECO:0000313" key="6">
    <source>
        <dbReference type="Proteomes" id="UP000193834"/>
    </source>
</evidence>
<dbReference type="Pfam" id="PF12833">
    <property type="entry name" value="HTH_18"/>
    <property type="match status" value="1"/>
</dbReference>
<dbReference type="CDD" id="cd06986">
    <property type="entry name" value="cupin_MmsR-like_N"/>
    <property type="match status" value="1"/>
</dbReference>
<dbReference type="SUPFAM" id="SSF51215">
    <property type="entry name" value="Regulatory protein AraC"/>
    <property type="match status" value="1"/>
</dbReference>
<dbReference type="EMBL" id="FXAZ01000001">
    <property type="protein sequence ID" value="SMG09678.1"/>
    <property type="molecule type" value="Genomic_DNA"/>
</dbReference>
<feature type="domain" description="HTH araC/xylS-type" evidence="4">
    <location>
        <begin position="212"/>
        <end position="311"/>
    </location>
</feature>
<dbReference type="OrthoDB" id="9813413at2"/>
<evidence type="ECO:0000256" key="2">
    <source>
        <dbReference type="ARBA" id="ARBA00023125"/>
    </source>
</evidence>
<keyword evidence="2" id="KW-0238">DNA-binding</keyword>
<dbReference type="PANTHER" id="PTHR43280:SF30">
    <property type="entry name" value="MMSAB OPERON REGULATORY PROTEIN"/>
    <property type="match status" value="1"/>
</dbReference>
<dbReference type="GO" id="GO:0003700">
    <property type="term" value="F:DNA-binding transcription factor activity"/>
    <property type="evidence" value="ECO:0007669"/>
    <property type="project" value="InterPro"/>
</dbReference>
<dbReference type="InterPro" id="IPR037923">
    <property type="entry name" value="HTH-like"/>
</dbReference>
<dbReference type="Gene3D" id="1.10.10.60">
    <property type="entry name" value="Homeodomain-like"/>
    <property type="match status" value="2"/>
</dbReference>
<dbReference type="STRING" id="1852522.SAMN06295960_0149"/>
<dbReference type="InterPro" id="IPR009057">
    <property type="entry name" value="Homeodomain-like_sf"/>
</dbReference>
<dbReference type="PROSITE" id="PS00041">
    <property type="entry name" value="HTH_ARAC_FAMILY_1"/>
    <property type="match status" value="1"/>
</dbReference>
<dbReference type="Proteomes" id="UP000193834">
    <property type="component" value="Unassembled WGS sequence"/>
</dbReference>
<dbReference type="PANTHER" id="PTHR43280">
    <property type="entry name" value="ARAC-FAMILY TRANSCRIPTIONAL REGULATOR"/>
    <property type="match status" value="1"/>
</dbReference>
<dbReference type="Pfam" id="PF02311">
    <property type="entry name" value="AraC_binding"/>
    <property type="match status" value="1"/>
</dbReference>
<dbReference type="SUPFAM" id="SSF46689">
    <property type="entry name" value="Homeodomain-like"/>
    <property type="match status" value="2"/>
</dbReference>
<evidence type="ECO:0000256" key="1">
    <source>
        <dbReference type="ARBA" id="ARBA00023015"/>
    </source>
</evidence>
<dbReference type="SMART" id="SM00342">
    <property type="entry name" value="HTH_ARAC"/>
    <property type="match status" value="1"/>
</dbReference>
<proteinExistence type="predicted"/>
<protein>
    <submittedName>
        <fullName evidence="5">AraC-like ligand binding domain-containing protein</fullName>
    </submittedName>
</protein>
<dbReference type="GO" id="GO:0043565">
    <property type="term" value="F:sequence-specific DNA binding"/>
    <property type="evidence" value="ECO:0007669"/>
    <property type="project" value="InterPro"/>
</dbReference>
<evidence type="ECO:0000256" key="3">
    <source>
        <dbReference type="ARBA" id="ARBA00023163"/>
    </source>
</evidence>
<dbReference type="Gene3D" id="2.60.120.280">
    <property type="entry name" value="Regulatory protein AraC"/>
    <property type="match status" value="1"/>
</dbReference>
<organism evidence="5 6">
    <name type="scientific">Paenibacillus aquistagni</name>
    <dbReference type="NCBI Taxonomy" id="1852522"/>
    <lineage>
        <taxon>Bacteria</taxon>
        <taxon>Bacillati</taxon>
        <taxon>Bacillota</taxon>
        <taxon>Bacilli</taxon>
        <taxon>Bacillales</taxon>
        <taxon>Paenibacillaceae</taxon>
        <taxon>Paenibacillus</taxon>
    </lineage>
</organism>
<sequence>MNDKASSIETSHLLLDQQESASRHSSLDAAGYESSYEVSPNPVLIENEDLHILFAGESRTKPGHHLGPKLYDYYLLHQIIDGKGQFSTEWKTFALGAGDAFLITPNQLVNYQADEKEPWLYRWVAFKGKKAGSLVRRAGLTMHAPVVHLKENTQLFDWLARIRQDFKERTAACDIRAAGYLHLIMAAYAEVATDAEGDSHLRPEHESEQIVRQMIRMMSTQYAHPFTMEQMASSLGYSRAYLSRLFKQVTELSPVTFLLKLRIDKGRQLLRERPDLTIEQIASSVGIPDALYFSRQFRRFYQQSPTQYRQQVFCVIEQ</sequence>